<organism evidence="1 2">
    <name type="scientific">Rubroshorea leprosula</name>
    <dbReference type="NCBI Taxonomy" id="152421"/>
    <lineage>
        <taxon>Eukaryota</taxon>
        <taxon>Viridiplantae</taxon>
        <taxon>Streptophyta</taxon>
        <taxon>Embryophyta</taxon>
        <taxon>Tracheophyta</taxon>
        <taxon>Spermatophyta</taxon>
        <taxon>Magnoliopsida</taxon>
        <taxon>eudicotyledons</taxon>
        <taxon>Gunneridae</taxon>
        <taxon>Pentapetalae</taxon>
        <taxon>rosids</taxon>
        <taxon>malvids</taxon>
        <taxon>Malvales</taxon>
        <taxon>Dipterocarpaceae</taxon>
        <taxon>Rubroshorea</taxon>
    </lineage>
</organism>
<accession>A0AAV5MN98</accession>
<keyword evidence="2" id="KW-1185">Reference proteome</keyword>
<reference evidence="1 2" key="1">
    <citation type="journal article" date="2021" name="Commun. Biol.">
        <title>The genome of Shorea leprosula (Dipterocarpaceae) highlights the ecological relevance of drought in aseasonal tropical rainforests.</title>
        <authorList>
            <person name="Ng K.K.S."/>
            <person name="Kobayashi M.J."/>
            <person name="Fawcett J.A."/>
            <person name="Hatakeyama M."/>
            <person name="Paape T."/>
            <person name="Ng C.H."/>
            <person name="Ang C.C."/>
            <person name="Tnah L.H."/>
            <person name="Lee C.T."/>
            <person name="Nishiyama T."/>
            <person name="Sese J."/>
            <person name="O'Brien M.J."/>
            <person name="Copetti D."/>
            <person name="Mohd Noor M.I."/>
            <person name="Ong R.C."/>
            <person name="Putra M."/>
            <person name="Sireger I.Z."/>
            <person name="Indrioko S."/>
            <person name="Kosugi Y."/>
            <person name="Izuno A."/>
            <person name="Isagi Y."/>
            <person name="Lee S.L."/>
            <person name="Shimizu K.K."/>
        </authorList>
    </citation>
    <scope>NUCLEOTIDE SEQUENCE [LARGE SCALE GENOMIC DNA]</scope>
    <source>
        <strain evidence="1">214</strain>
    </source>
</reference>
<evidence type="ECO:0000313" key="1">
    <source>
        <dbReference type="EMBL" id="GKV51320.1"/>
    </source>
</evidence>
<protein>
    <submittedName>
        <fullName evidence="1">Uncharacterized protein</fullName>
    </submittedName>
</protein>
<proteinExistence type="predicted"/>
<sequence>MGHLANFRWQKSTLAANEVPHYLPHAISLMPCH</sequence>
<dbReference type="AlphaFoldDB" id="A0AAV5MN98"/>
<dbReference type="EMBL" id="BPVZ01000487">
    <property type="protein sequence ID" value="GKV51320.1"/>
    <property type="molecule type" value="Genomic_DNA"/>
</dbReference>
<gene>
    <name evidence="1" type="ORF">SLEP1_g57988</name>
</gene>
<comment type="caution">
    <text evidence="1">The sequence shown here is derived from an EMBL/GenBank/DDBJ whole genome shotgun (WGS) entry which is preliminary data.</text>
</comment>
<name>A0AAV5MN98_9ROSI</name>
<dbReference type="Proteomes" id="UP001054252">
    <property type="component" value="Unassembled WGS sequence"/>
</dbReference>
<evidence type="ECO:0000313" key="2">
    <source>
        <dbReference type="Proteomes" id="UP001054252"/>
    </source>
</evidence>